<feature type="compositionally biased region" description="Basic and acidic residues" evidence="2">
    <location>
        <begin position="42"/>
        <end position="51"/>
    </location>
</feature>
<dbReference type="AlphaFoldDB" id="A0A6P4XJP9"/>
<dbReference type="PANTHER" id="PTHR17149">
    <property type="entry name" value="NUCLEAR PROTEIN 1 AND 2"/>
    <property type="match status" value="1"/>
</dbReference>
<gene>
    <name evidence="4 5" type="primary">LOC109464265</name>
</gene>
<dbReference type="OrthoDB" id="10030453at2759"/>
<comment type="similarity">
    <text evidence="1">Belongs to the NUPR family.</text>
</comment>
<evidence type="ECO:0000313" key="4">
    <source>
        <dbReference type="RefSeq" id="XP_019616764.1"/>
    </source>
</evidence>
<keyword evidence="3" id="KW-1185">Reference proteome</keyword>
<feature type="region of interest" description="Disordered" evidence="2">
    <location>
        <begin position="31"/>
        <end position="53"/>
    </location>
</feature>
<dbReference type="GeneID" id="109464265"/>
<evidence type="ECO:0000313" key="5">
    <source>
        <dbReference type="RefSeq" id="XP_019616765.1"/>
    </source>
</evidence>
<dbReference type="Proteomes" id="UP000515135">
    <property type="component" value="Unplaced"/>
</dbReference>
<dbReference type="GO" id="GO:0006357">
    <property type="term" value="P:regulation of transcription by RNA polymerase II"/>
    <property type="evidence" value="ECO:0007669"/>
    <property type="project" value="TreeGrafter"/>
</dbReference>
<name>A0A6P4XJP9_BRABE</name>
<dbReference type="RefSeq" id="XP_019616765.1">
    <property type="nucleotide sequence ID" value="XM_019761206.1"/>
</dbReference>
<evidence type="ECO:0000256" key="1">
    <source>
        <dbReference type="ARBA" id="ARBA00009380"/>
    </source>
</evidence>
<dbReference type="PANTHER" id="PTHR17149:SF4">
    <property type="entry name" value="RH17958P"/>
    <property type="match status" value="1"/>
</dbReference>
<reference evidence="4 5" key="1">
    <citation type="submission" date="2025-04" db="UniProtKB">
        <authorList>
            <consortium name="RefSeq"/>
        </authorList>
    </citation>
    <scope>IDENTIFICATION</scope>
    <source>
        <tissue evidence="4 5">Gonad</tissue>
    </source>
</reference>
<dbReference type="InterPro" id="IPR018792">
    <property type="entry name" value="NUPR1-like"/>
</dbReference>
<dbReference type="Pfam" id="PF10195">
    <property type="entry name" value="Phospho_p8"/>
    <property type="match status" value="1"/>
</dbReference>
<dbReference type="RefSeq" id="XP_019616764.1">
    <property type="nucleotide sequence ID" value="XM_019761205.1"/>
</dbReference>
<organism evidence="3 5">
    <name type="scientific">Branchiostoma belcheri</name>
    <name type="common">Amphioxus</name>
    <dbReference type="NCBI Taxonomy" id="7741"/>
    <lineage>
        <taxon>Eukaryota</taxon>
        <taxon>Metazoa</taxon>
        <taxon>Chordata</taxon>
        <taxon>Cephalochordata</taxon>
        <taxon>Leptocardii</taxon>
        <taxon>Amphioxiformes</taxon>
        <taxon>Branchiostomatidae</taxon>
        <taxon>Branchiostoma</taxon>
    </lineage>
</organism>
<dbReference type="GO" id="GO:0005634">
    <property type="term" value="C:nucleus"/>
    <property type="evidence" value="ECO:0007669"/>
    <property type="project" value="TreeGrafter"/>
</dbReference>
<protein>
    <submittedName>
        <fullName evidence="4 5">Nuclear protein 1-like</fullName>
    </submittedName>
</protein>
<accession>A0A6P4XJP9</accession>
<sequence length="79" mass="9300">MSSPQDGMQFFESNYYDEYEYYNFDTDKIVASGQGSGKGRTKREQELHSQRFDPCGNVRITVTKFQNTERKRKNSNDRS</sequence>
<dbReference type="GO" id="GO:0008285">
    <property type="term" value="P:negative regulation of cell population proliferation"/>
    <property type="evidence" value="ECO:0007669"/>
    <property type="project" value="TreeGrafter"/>
</dbReference>
<dbReference type="KEGG" id="bbel:109464265"/>
<evidence type="ECO:0000313" key="3">
    <source>
        <dbReference type="Proteomes" id="UP000515135"/>
    </source>
</evidence>
<proteinExistence type="inferred from homology"/>
<dbReference type="GO" id="GO:0045786">
    <property type="term" value="P:negative regulation of cell cycle"/>
    <property type="evidence" value="ECO:0007669"/>
    <property type="project" value="TreeGrafter"/>
</dbReference>
<evidence type="ECO:0000256" key="2">
    <source>
        <dbReference type="SAM" id="MobiDB-lite"/>
    </source>
</evidence>